<evidence type="ECO:0000313" key="2">
    <source>
        <dbReference type="Proteomes" id="UP001190700"/>
    </source>
</evidence>
<dbReference type="PANTHER" id="PTHR33050">
    <property type="entry name" value="REVERSE TRANSCRIPTASE DOMAIN-CONTAINING PROTEIN"/>
    <property type="match status" value="1"/>
</dbReference>
<protein>
    <submittedName>
        <fullName evidence="1">Uncharacterized protein</fullName>
    </submittedName>
</protein>
<dbReference type="AlphaFoldDB" id="A0AAE0CEG4"/>
<comment type="caution">
    <text evidence="1">The sequence shown here is derived from an EMBL/GenBank/DDBJ whole genome shotgun (WGS) entry which is preliminary data.</text>
</comment>
<gene>
    <name evidence="1" type="ORF">CYMTET_37227</name>
</gene>
<dbReference type="EMBL" id="LGRX02024782">
    <property type="protein sequence ID" value="KAK3253526.1"/>
    <property type="molecule type" value="Genomic_DNA"/>
</dbReference>
<sequence length="1177" mass="132887">MGVYTSDGYHRLLVLKVPPRKFSSPEARHRHASRQMTFHDTADGLYSPGVRYTAALYDWFQPGEEALQQSCREGDRMNFVAKPARFKRDNHPTCYEHADRSEADLLRSAERGVLEGPLHYEPWCVTQIGSLYCPVKDKFRNIWNARTSRVNESMAPAPAEYDYLQPVLSLQRPRCLQGGWDLKDAFWNNPRWQPHCDYMGVQLPLSKDFYRARFDMFGFSDAPKHQAEMAQVFKRVLNGTVHADGRSECTGIFVDDGHSVYDRQLGKVESDRRAFAEIDQLAALGVQASAQKTFLPASVKEYVGREIHSESQTVTLSEARAEKYGAAVGDLLQKYPPGVQVPRCELAGVIGKLQFVAPLIVGGQNMLSPLYEARDAFVNPLVASAPAKMRWDDGVFVHLDDRARGELSRFVGHMEDRPSRRYYLYEGKPEVSGMWLGQHSGDREYLTGHWQTPEGILAPTMDASGWQGGIALRDWRHILSFPQCAPHKSSNFREASTAASAAELLGPAHRGECLLFRSDNSTTVSLINKQGTMPPALWEVGERIFSAALMYDLDLACEHIPGVENGLSDGLSRYVRRKDYSDWHYRRDEFLSVQSELVRPFTLDGGADPVGTNAHLPRYCSEVDSFLARSLAGEAVYANPDYALIREYLLHFLQCQRDSPYDTSGTFVVPVWDTYDWWYLVKGGRVLRYYPPDTELFTTPSWEQLENADGTYGFGSGRTFRGPTRWPVVVIHFPPLLPARGSSRSAAGAVVPGDAGWTGPSTGALARLVSHMAALRVREGTTVIQRRGVRDFRDFLVHVAGHDLPASVQDVMGYIAYAVEVRPFRLDSSTVRSYLTGVTAWHYEMRDTLGEAPILEEDGSPLVLRIPTKHPSVRALLTVLDKHYKRPSKAKRAWTPAEWRRIFHFGFVLSGRSGRFQQLVYMMKTFGCLRPGAVRWLRVYFDLYWEGPSLCIHWRKPPVPTDPHVLVVHNDEELSPYIRGSMVFDKNADARKPKEFFIPSEVPALGVFPVQILEEYVVREGLTSGSLLCRAPKGASGWYPGPYSGFGRAYQKAFARAFPGRDDACHYGGGSPRKSLGQWLWTYGWSHRDISDVGDDAPDDSALNLQILTRMEKTLNVEAGSLVGIEMDGYYVYDKYRLARVTDLPDEATTDSDYVLSDYSEDWRDTLDDDYEDDCEW</sequence>
<reference evidence="1 2" key="1">
    <citation type="journal article" date="2015" name="Genome Biol. Evol.">
        <title>Comparative Genomics of a Bacterivorous Green Alga Reveals Evolutionary Causalities and Consequences of Phago-Mixotrophic Mode of Nutrition.</title>
        <authorList>
            <person name="Burns J.A."/>
            <person name="Paasch A."/>
            <person name="Narechania A."/>
            <person name="Kim E."/>
        </authorList>
    </citation>
    <scope>NUCLEOTIDE SEQUENCE [LARGE SCALE GENOMIC DNA]</scope>
    <source>
        <strain evidence="1 2">PLY_AMNH</strain>
    </source>
</reference>
<dbReference type="InterPro" id="IPR052055">
    <property type="entry name" value="Hepadnavirus_pol/RT"/>
</dbReference>
<organism evidence="1 2">
    <name type="scientific">Cymbomonas tetramitiformis</name>
    <dbReference type="NCBI Taxonomy" id="36881"/>
    <lineage>
        <taxon>Eukaryota</taxon>
        <taxon>Viridiplantae</taxon>
        <taxon>Chlorophyta</taxon>
        <taxon>Pyramimonadophyceae</taxon>
        <taxon>Pyramimonadales</taxon>
        <taxon>Pyramimonadaceae</taxon>
        <taxon>Cymbomonas</taxon>
    </lineage>
</organism>
<proteinExistence type="predicted"/>
<keyword evidence="2" id="KW-1185">Reference proteome</keyword>
<dbReference type="Proteomes" id="UP001190700">
    <property type="component" value="Unassembled WGS sequence"/>
</dbReference>
<accession>A0AAE0CEG4</accession>
<dbReference type="PANTHER" id="PTHR33050:SF7">
    <property type="entry name" value="RIBONUCLEASE H"/>
    <property type="match status" value="1"/>
</dbReference>
<name>A0AAE0CEG4_9CHLO</name>
<evidence type="ECO:0000313" key="1">
    <source>
        <dbReference type="EMBL" id="KAK3253526.1"/>
    </source>
</evidence>